<dbReference type="PANTHER" id="PTHR47930">
    <property type="entry name" value="YALI0C12947P"/>
    <property type="match status" value="1"/>
</dbReference>
<dbReference type="OrthoDB" id="778140at2759"/>
<accession>A0A9Q0UUN4</accession>
<proteinExistence type="predicted"/>
<dbReference type="Proteomes" id="UP001151529">
    <property type="component" value="Chromosome 5"/>
</dbReference>
<reference evidence="3" key="2">
    <citation type="journal article" date="2023" name="Int. J. Mol. Sci.">
        <title>De Novo Assembly and Annotation of 11 Diverse Shrub Willow (Salix) Genomes Reveals Novel Gene Organization in Sex-Linked Regions.</title>
        <authorList>
            <person name="Hyden B."/>
            <person name="Feng K."/>
            <person name="Yates T.B."/>
            <person name="Jawdy S."/>
            <person name="Cereghino C."/>
            <person name="Smart L.B."/>
            <person name="Muchero W."/>
        </authorList>
    </citation>
    <scope>NUCLEOTIDE SEQUENCE [LARGE SCALE GENOMIC DNA]</scope>
    <source>
        <tissue evidence="3">Shoot tip</tissue>
    </source>
</reference>
<gene>
    <name evidence="3" type="ORF">OIU85_018694</name>
</gene>
<keyword evidence="4" id="KW-1185">Reference proteome</keyword>
<organism evidence="3 4">
    <name type="scientific">Salix viminalis</name>
    <name type="common">Common osier</name>
    <name type="synonym">Basket willow</name>
    <dbReference type="NCBI Taxonomy" id="40686"/>
    <lineage>
        <taxon>Eukaryota</taxon>
        <taxon>Viridiplantae</taxon>
        <taxon>Streptophyta</taxon>
        <taxon>Embryophyta</taxon>
        <taxon>Tracheophyta</taxon>
        <taxon>Spermatophyta</taxon>
        <taxon>Magnoliopsida</taxon>
        <taxon>eudicotyledons</taxon>
        <taxon>Gunneridae</taxon>
        <taxon>Pentapetalae</taxon>
        <taxon>rosids</taxon>
        <taxon>fabids</taxon>
        <taxon>Malpighiales</taxon>
        <taxon>Salicaceae</taxon>
        <taxon>Saliceae</taxon>
        <taxon>Salix</taxon>
    </lineage>
</organism>
<evidence type="ECO:0000256" key="1">
    <source>
        <dbReference type="ARBA" id="ARBA00022737"/>
    </source>
</evidence>
<protein>
    <submittedName>
        <fullName evidence="3">PENTATRICOPEPTIDE REPEAT PROTEIN</fullName>
    </submittedName>
</protein>
<keyword evidence="1" id="KW-0677">Repeat</keyword>
<evidence type="ECO:0000256" key="2">
    <source>
        <dbReference type="PROSITE-ProRule" id="PRU00708"/>
    </source>
</evidence>
<reference evidence="3" key="1">
    <citation type="submission" date="2022-11" db="EMBL/GenBank/DDBJ databases">
        <authorList>
            <person name="Hyden B.L."/>
            <person name="Feng K."/>
            <person name="Yates T."/>
            <person name="Jawdy S."/>
            <person name="Smart L.B."/>
            <person name="Muchero W."/>
        </authorList>
    </citation>
    <scope>NUCLEOTIDE SEQUENCE</scope>
    <source>
        <tissue evidence="3">Shoot tip</tissue>
    </source>
</reference>
<feature type="repeat" description="PPR" evidence="2">
    <location>
        <begin position="9"/>
        <end position="43"/>
    </location>
</feature>
<dbReference type="AlphaFoldDB" id="A0A9Q0UUN4"/>
<evidence type="ECO:0000313" key="4">
    <source>
        <dbReference type="Proteomes" id="UP001151529"/>
    </source>
</evidence>
<dbReference type="InterPro" id="IPR011990">
    <property type="entry name" value="TPR-like_helical_dom_sf"/>
</dbReference>
<dbReference type="InterPro" id="IPR002885">
    <property type="entry name" value="PPR_rpt"/>
</dbReference>
<evidence type="ECO:0000313" key="3">
    <source>
        <dbReference type="EMBL" id="KAJ6736532.1"/>
    </source>
</evidence>
<comment type="caution">
    <text evidence="3">The sequence shown here is derived from an EMBL/GenBank/DDBJ whole genome shotgun (WGS) entry which is preliminary data.</text>
</comment>
<dbReference type="Gene3D" id="1.25.40.10">
    <property type="entry name" value="Tetratricopeptide repeat domain"/>
    <property type="match status" value="1"/>
</dbReference>
<dbReference type="PROSITE" id="PS51375">
    <property type="entry name" value="PPR"/>
    <property type="match status" value="1"/>
</dbReference>
<sequence>MEGSDCLFDLTAYRVVMKLFVALNDLPRAARYFSKLKEAGLSPTYDIYRNLITLYMVSGRLAKCTEMWKEAEMAGFKFSKEMAAGVVATQKRNEVS</sequence>
<name>A0A9Q0UUN4_SALVM</name>
<dbReference type="PANTHER" id="PTHR47930:SF2">
    <property type="entry name" value="PENTATRICOPEPTIDE REPEAT PROTEIN (AFU_ORTHOLOGUE AFUA_8G04250)"/>
    <property type="match status" value="1"/>
</dbReference>
<dbReference type="EMBL" id="JAPFFL010000003">
    <property type="protein sequence ID" value="KAJ6736532.1"/>
    <property type="molecule type" value="Genomic_DNA"/>
</dbReference>